<name>A0AAN4QDC5_PSESF</name>
<dbReference type="EMBL" id="BGKA01000294">
    <property type="protein sequence ID" value="GBH21471.1"/>
    <property type="molecule type" value="Genomic_DNA"/>
</dbReference>
<keyword evidence="1" id="KW-1133">Transmembrane helix</keyword>
<evidence type="ECO:0000256" key="1">
    <source>
        <dbReference type="SAM" id="Phobius"/>
    </source>
</evidence>
<feature type="transmembrane region" description="Helical" evidence="1">
    <location>
        <begin position="237"/>
        <end position="259"/>
    </location>
</feature>
<evidence type="ECO:0000313" key="2">
    <source>
        <dbReference type="EMBL" id="GBH21471.1"/>
    </source>
</evidence>
<feature type="transmembrane region" description="Helical" evidence="1">
    <location>
        <begin position="194"/>
        <end position="217"/>
    </location>
</feature>
<feature type="transmembrane region" description="Helical" evidence="1">
    <location>
        <begin position="156"/>
        <end position="174"/>
    </location>
</feature>
<organism evidence="2 3">
    <name type="scientific">Pseudomonas syringae pv. actinidiae</name>
    <dbReference type="NCBI Taxonomy" id="103796"/>
    <lineage>
        <taxon>Bacteria</taxon>
        <taxon>Pseudomonadati</taxon>
        <taxon>Pseudomonadota</taxon>
        <taxon>Gammaproteobacteria</taxon>
        <taxon>Pseudomonadales</taxon>
        <taxon>Pseudomonadaceae</taxon>
        <taxon>Pseudomonas</taxon>
        <taxon>Pseudomonas syringae</taxon>
    </lineage>
</organism>
<dbReference type="Proteomes" id="UP000248291">
    <property type="component" value="Unassembled WGS sequence"/>
</dbReference>
<comment type="caution">
    <text evidence="2">The sequence shown here is derived from an EMBL/GenBank/DDBJ whole genome shotgun (WGS) entry which is preliminary data.</text>
</comment>
<keyword evidence="1" id="KW-0812">Transmembrane</keyword>
<feature type="transmembrane region" description="Helical" evidence="1">
    <location>
        <begin position="46"/>
        <end position="66"/>
    </location>
</feature>
<feature type="transmembrane region" description="Helical" evidence="1">
    <location>
        <begin position="131"/>
        <end position="150"/>
    </location>
</feature>
<proteinExistence type="predicted"/>
<sequence length="431" mass="47582">MPPKDQELNLPAPLSPESTSQANEAAEAKAEVLRVLRYVWTHAKGLSALFTIIGSLIAILALYTYLSAIDRVDLFLPSISIGPVLFIWLFFVVMVFLAFVLCIATPSIIFAALISIFGLSDEHLREFAPTLAGITVGGFALLSLSVLFVPSHYINWSIGILYVIGFASVGYVVARSKTQRDKYLTKIGEKNGWYIFKSVMFIGAVAMVLLLVILTGIFPAIFTTWSHPELKSQSDSYWLGLISFGAMVLSCIPVLAFCLSRGALITRISRTLTTIFFVLILFCFMSPAIFSLVAYSAASAIKLRDSQVSEFIVSKKYPTVTFDATTWQIKEIQDENKTITIKAFKLFKFGDALLLCPAKYVSTLREDVPSISKYCFATSSAEMTLAAPTLVRQNIYLKATYCGREFTKPPFLLSQKQACVFAPSKLKPSAN</sequence>
<feature type="transmembrane region" description="Helical" evidence="1">
    <location>
        <begin position="86"/>
        <end position="119"/>
    </location>
</feature>
<keyword evidence="1" id="KW-0472">Membrane</keyword>
<evidence type="ECO:0000313" key="3">
    <source>
        <dbReference type="Proteomes" id="UP000248291"/>
    </source>
</evidence>
<dbReference type="AlphaFoldDB" id="A0AAN4QDC5"/>
<reference evidence="2 3" key="1">
    <citation type="submission" date="2018-04" db="EMBL/GenBank/DDBJ databases">
        <title>Draft genome sequence of Pseudomonas syringae pv. actinidiae biovar 3 strains isolated from kiwifruit in Kagawa prefecture.</title>
        <authorList>
            <person name="Tabuchi M."/>
            <person name="Saito M."/>
            <person name="Fujiwara S."/>
            <person name="Sasa N."/>
            <person name="Akimitsu K."/>
            <person name="Gomi K."/>
            <person name="Konishi-Sugita S."/>
            <person name="Hamano K."/>
            <person name="Kataoka I."/>
        </authorList>
    </citation>
    <scope>NUCLEOTIDE SEQUENCE [LARGE SCALE GENOMIC DNA]</scope>
    <source>
        <strain evidence="2 3">MAFF212211</strain>
    </source>
</reference>
<protein>
    <submittedName>
        <fullName evidence="2">Na+-driven multidrug efflux pump</fullName>
    </submittedName>
</protein>
<accession>A0AAN4QDC5</accession>
<feature type="transmembrane region" description="Helical" evidence="1">
    <location>
        <begin position="271"/>
        <end position="295"/>
    </location>
</feature>
<gene>
    <name evidence="2" type="ORF">KPSA3_07518</name>
</gene>